<feature type="region of interest" description="Disordered" evidence="1">
    <location>
        <begin position="40"/>
        <end position="71"/>
    </location>
</feature>
<sequence length="71" mass="8379">MEQVMLRGWRRLAAPRTNVSKLMVQEFYANAAISYEEAAEQDELPYKQPQQHGDADFQQPYYLGKYTESYQ</sequence>
<reference evidence="2 3" key="1">
    <citation type="journal article" date="2023" name="Plants (Basel)">
        <title>Bridging the Gap: Combining Genomics and Transcriptomics Approaches to Understand Stylosanthes scabra, an Orphan Legume from the Brazilian Caatinga.</title>
        <authorList>
            <person name="Ferreira-Neto J.R.C."/>
            <person name="da Silva M.D."/>
            <person name="Binneck E."/>
            <person name="de Melo N.F."/>
            <person name="da Silva R.H."/>
            <person name="de Melo A.L.T.M."/>
            <person name="Pandolfi V."/>
            <person name="Bustamante F.O."/>
            <person name="Brasileiro-Vidal A.C."/>
            <person name="Benko-Iseppon A.M."/>
        </authorList>
    </citation>
    <scope>NUCLEOTIDE SEQUENCE [LARGE SCALE GENOMIC DNA]</scope>
    <source>
        <tissue evidence="2">Leaves</tissue>
    </source>
</reference>
<protein>
    <submittedName>
        <fullName evidence="2">Uncharacterized protein</fullName>
    </submittedName>
</protein>
<evidence type="ECO:0000256" key="1">
    <source>
        <dbReference type="SAM" id="MobiDB-lite"/>
    </source>
</evidence>
<evidence type="ECO:0000313" key="3">
    <source>
        <dbReference type="Proteomes" id="UP001341840"/>
    </source>
</evidence>
<name>A0ABU6YSP7_9FABA</name>
<keyword evidence="3" id="KW-1185">Reference proteome</keyword>
<organism evidence="2 3">
    <name type="scientific">Stylosanthes scabra</name>
    <dbReference type="NCBI Taxonomy" id="79078"/>
    <lineage>
        <taxon>Eukaryota</taxon>
        <taxon>Viridiplantae</taxon>
        <taxon>Streptophyta</taxon>
        <taxon>Embryophyta</taxon>
        <taxon>Tracheophyta</taxon>
        <taxon>Spermatophyta</taxon>
        <taxon>Magnoliopsida</taxon>
        <taxon>eudicotyledons</taxon>
        <taxon>Gunneridae</taxon>
        <taxon>Pentapetalae</taxon>
        <taxon>rosids</taxon>
        <taxon>fabids</taxon>
        <taxon>Fabales</taxon>
        <taxon>Fabaceae</taxon>
        <taxon>Papilionoideae</taxon>
        <taxon>50 kb inversion clade</taxon>
        <taxon>dalbergioids sensu lato</taxon>
        <taxon>Dalbergieae</taxon>
        <taxon>Pterocarpus clade</taxon>
        <taxon>Stylosanthes</taxon>
    </lineage>
</organism>
<gene>
    <name evidence="2" type="ORF">PIB30_092786</name>
</gene>
<accession>A0ABU6YSP7</accession>
<dbReference type="EMBL" id="JASCZI010243593">
    <property type="protein sequence ID" value="MED6213392.1"/>
    <property type="molecule type" value="Genomic_DNA"/>
</dbReference>
<comment type="caution">
    <text evidence="2">The sequence shown here is derived from an EMBL/GenBank/DDBJ whole genome shotgun (WGS) entry which is preliminary data.</text>
</comment>
<feature type="non-terminal residue" evidence="2">
    <location>
        <position position="71"/>
    </location>
</feature>
<proteinExistence type="predicted"/>
<dbReference type="Proteomes" id="UP001341840">
    <property type="component" value="Unassembled WGS sequence"/>
</dbReference>
<evidence type="ECO:0000313" key="2">
    <source>
        <dbReference type="EMBL" id="MED6213392.1"/>
    </source>
</evidence>